<evidence type="ECO:0000256" key="1">
    <source>
        <dbReference type="SAM" id="Coils"/>
    </source>
</evidence>
<accession>A0A1R3L0B4</accession>
<dbReference type="OrthoDB" id="10572241at2759"/>
<evidence type="ECO:0000313" key="3">
    <source>
        <dbReference type="Proteomes" id="UP000187203"/>
    </source>
</evidence>
<protein>
    <submittedName>
        <fullName evidence="2">Uncharacterized protein</fullName>
    </submittedName>
</protein>
<dbReference type="AlphaFoldDB" id="A0A1R3L0B4"/>
<feature type="coiled-coil region" evidence="1">
    <location>
        <begin position="157"/>
        <end position="184"/>
    </location>
</feature>
<name>A0A1R3L0B4_9ROSI</name>
<sequence>MDSECGSIIQRFQVKEGLLKPLLLSWNPQGNSFHLGDRSCPFRKKHMALILGLPVTGEKIHSQDSQLSHVDRLVQSHDINGKRVEEIENKLDAQSKLLEILIKQFCDRQNREGYMGNGNKEFSFDDASIKTPFDYASNKKPTKMNSDSVQYIGERTAHHYKESMNKAEKNNEGLKKVENKMSEEVQTSDSVTMIYIPPPTHVEKKINGDKGR</sequence>
<dbReference type="EMBL" id="AWUE01006955">
    <property type="protein sequence ID" value="OMP12747.1"/>
    <property type="molecule type" value="Genomic_DNA"/>
</dbReference>
<comment type="caution">
    <text evidence="2">The sequence shown here is derived from an EMBL/GenBank/DDBJ whole genome shotgun (WGS) entry which is preliminary data.</text>
</comment>
<keyword evidence="3" id="KW-1185">Reference proteome</keyword>
<reference evidence="3" key="1">
    <citation type="submission" date="2013-09" db="EMBL/GenBank/DDBJ databases">
        <title>Corchorus olitorius genome sequencing.</title>
        <authorList>
            <person name="Alam M."/>
            <person name="Haque M.S."/>
            <person name="Islam M.S."/>
            <person name="Emdad E.M."/>
            <person name="Islam M.M."/>
            <person name="Ahmed B."/>
            <person name="Halim A."/>
            <person name="Hossen Q.M.M."/>
            <person name="Hossain M.Z."/>
            <person name="Ahmed R."/>
            <person name="Khan M.M."/>
            <person name="Islam R."/>
            <person name="Rashid M.M."/>
            <person name="Khan S.A."/>
            <person name="Rahman M.S."/>
            <person name="Alam M."/>
            <person name="Yahiya A.S."/>
            <person name="Khan M.S."/>
            <person name="Azam M.S."/>
            <person name="Haque T."/>
            <person name="Lashkar M.Z.H."/>
            <person name="Akhand A.I."/>
            <person name="Morshed G."/>
            <person name="Roy S."/>
            <person name="Uddin K.S."/>
            <person name="Rabeya T."/>
            <person name="Hossain A.S."/>
            <person name="Chowdhury A."/>
            <person name="Snigdha A.R."/>
            <person name="Mortoza M.S."/>
            <person name="Matin S.A."/>
            <person name="Hoque S.M.E."/>
            <person name="Islam M.K."/>
            <person name="Roy D.K."/>
            <person name="Haider R."/>
            <person name="Moosa M.M."/>
            <person name="Elias S.M."/>
            <person name="Hasan A.M."/>
            <person name="Jahan S."/>
            <person name="Shafiuddin M."/>
            <person name="Mahmood N."/>
            <person name="Shommy N.S."/>
        </authorList>
    </citation>
    <scope>NUCLEOTIDE SEQUENCE [LARGE SCALE GENOMIC DNA]</scope>
    <source>
        <strain evidence="3">cv. O-4</strain>
    </source>
</reference>
<organism evidence="2 3">
    <name type="scientific">Corchorus olitorius</name>
    <dbReference type="NCBI Taxonomy" id="93759"/>
    <lineage>
        <taxon>Eukaryota</taxon>
        <taxon>Viridiplantae</taxon>
        <taxon>Streptophyta</taxon>
        <taxon>Embryophyta</taxon>
        <taxon>Tracheophyta</taxon>
        <taxon>Spermatophyta</taxon>
        <taxon>Magnoliopsida</taxon>
        <taxon>eudicotyledons</taxon>
        <taxon>Gunneridae</taxon>
        <taxon>Pentapetalae</taxon>
        <taxon>rosids</taxon>
        <taxon>malvids</taxon>
        <taxon>Malvales</taxon>
        <taxon>Malvaceae</taxon>
        <taxon>Grewioideae</taxon>
        <taxon>Apeibeae</taxon>
        <taxon>Corchorus</taxon>
    </lineage>
</organism>
<evidence type="ECO:0000313" key="2">
    <source>
        <dbReference type="EMBL" id="OMP12747.1"/>
    </source>
</evidence>
<proteinExistence type="predicted"/>
<dbReference type="Proteomes" id="UP000187203">
    <property type="component" value="Unassembled WGS sequence"/>
</dbReference>
<keyword evidence="1" id="KW-0175">Coiled coil</keyword>
<gene>
    <name evidence="2" type="ORF">COLO4_02806</name>
</gene>